<proteinExistence type="predicted"/>
<organism evidence="1 2">
    <name type="scientific">Kribbella caucasensis</name>
    <dbReference type="NCBI Taxonomy" id="2512215"/>
    <lineage>
        <taxon>Bacteria</taxon>
        <taxon>Bacillati</taxon>
        <taxon>Actinomycetota</taxon>
        <taxon>Actinomycetes</taxon>
        <taxon>Propionibacteriales</taxon>
        <taxon>Kribbellaceae</taxon>
        <taxon>Kribbella</taxon>
    </lineage>
</organism>
<name>A0A4R6KKY3_9ACTN</name>
<evidence type="ECO:0008006" key="3">
    <source>
        <dbReference type="Google" id="ProtNLM"/>
    </source>
</evidence>
<evidence type="ECO:0000313" key="2">
    <source>
        <dbReference type="Proteomes" id="UP000295388"/>
    </source>
</evidence>
<gene>
    <name evidence="1" type="ORF">EV643_10211</name>
</gene>
<evidence type="ECO:0000313" key="1">
    <source>
        <dbReference type="EMBL" id="TDO52174.1"/>
    </source>
</evidence>
<reference evidence="1 2" key="1">
    <citation type="submission" date="2019-03" db="EMBL/GenBank/DDBJ databases">
        <title>Genomic Encyclopedia of Type Strains, Phase III (KMG-III): the genomes of soil and plant-associated and newly described type strains.</title>
        <authorList>
            <person name="Whitman W."/>
        </authorList>
    </citation>
    <scope>NUCLEOTIDE SEQUENCE [LARGE SCALE GENOMIC DNA]</scope>
    <source>
        <strain evidence="1 2">VKM Ac-2527</strain>
    </source>
</reference>
<protein>
    <recommendedName>
        <fullName evidence="3">Esterase</fullName>
    </recommendedName>
</protein>
<sequence>MDGVEKTGNTRIERLRTLEANFRSHGLDITFDLVDGAAHSGSLIMPAVERWLGGLIDTSD</sequence>
<dbReference type="AlphaFoldDB" id="A0A4R6KKY3"/>
<comment type="caution">
    <text evidence="1">The sequence shown here is derived from an EMBL/GenBank/DDBJ whole genome shotgun (WGS) entry which is preliminary data.</text>
</comment>
<dbReference type="EMBL" id="SNWQ01000002">
    <property type="protein sequence ID" value="TDO52174.1"/>
    <property type="molecule type" value="Genomic_DNA"/>
</dbReference>
<accession>A0A4R6KKY3</accession>
<dbReference type="Proteomes" id="UP000295388">
    <property type="component" value="Unassembled WGS sequence"/>
</dbReference>
<keyword evidence="2" id="KW-1185">Reference proteome</keyword>